<feature type="compositionally biased region" description="Polar residues" evidence="1">
    <location>
        <begin position="919"/>
        <end position="932"/>
    </location>
</feature>
<feature type="compositionally biased region" description="Basic and acidic residues" evidence="1">
    <location>
        <begin position="525"/>
        <end position="549"/>
    </location>
</feature>
<reference evidence="3" key="2">
    <citation type="submission" date="2022-06" db="UniProtKB">
        <authorList>
            <consortium name="EnsemblMetazoa"/>
        </authorList>
    </citation>
    <scope>IDENTIFICATION</scope>
    <source>
        <strain evidence="3">PS312</strain>
    </source>
</reference>
<keyword evidence="2" id="KW-0472">Membrane</keyword>
<feature type="region of interest" description="Disordered" evidence="1">
    <location>
        <begin position="232"/>
        <end position="282"/>
    </location>
</feature>
<organism evidence="3 4">
    <name type="scientific">Pristionchus pacificus</name>
    <name type="common">Parasitic nematode worm</name>
    <dbReference type="NCBI Taxonomy" id="54126"/>
    <lineage>
        <taxon>Eukaryota</taxon>
        <taxon>Metazoa</taxon>
        <taxon>Ecdysozoa</taxon>
        <taxon>Nematoda</taxon>
        <taxon>Chromadorea</taxon>
        <taxon>Rhabditida</taxon>
        <taxon>Rhabditina</taxon>
        <taxon>Diplogasteromorpha</taxon>
        <taxon>Diplogasteroidea</taxon>
        <taxon>Neodiplogasteridae</taxon>
        <taxon>Pristionchus</taxon>
    </lineage>
</organism>
<keyword evidence="2" id="KW-1133">Transmembrane helix</keyword>
<sequence length="932" mass="103283">MNDQLRGVAVINEWRRKAFALSGSDVSMGSILSKSLDFMNTVVKNGLRAPNMNFALDALKHERDLAMEFDEKKSDPLRDVVYGVVESIGAMVTELVEQNQQIAYTFNEYPAHQEPFAAVIADGKLENHDTTKKSHLVANFDADIMILPKEEPVDETAPLLQDHIEEPIGRSENLELNVKQEDNPISPAGIEESMALNDAGIASVQLEQQEPRPPISLTFIESNQGDAGIASPQLEQKSDEQSLQPATASQPTISLASSYSAKVDEEPENANDVDKNTNANADKATRPLRSCKGMNSRKKAIGKGHTTKEVKRRSIVKACLRFYLCGGVITEIEYYNSTSNAAYFACAKNETFETHFRFWVEVRRHVDDSVWRRKKFTVTSETGAALVAELHITLTNASAFDGLKIKTKEEKTFWLREFADKFKTIIPPDVPPNYLMWTIIAVIAGIVFVGGVFAACCFIHARRRRKTVNGKEVKGTSQTTMEREDQLGVVRSPTSIKTQYYTPETYFTATGTDRATGTERVTGTPKDDALTPSKDNRIRTSAENEKEETPEAPPTGSKAYFSKALPKTDYCPAHAACLHFALCGGVIEKVQFFDFEARSLDDHRCPLLRDVSVFDLPSKESFEMRFRPLGANELSVRLTSKNMRHHHDIEFAMNVVRFTFSNETAVAVTGVGTVASQISMESGHDSEFAGNITMKTREPAHISFANLTVHSANKTWELPQFSQRLMDLGYCPPLQMSGLKSIKSCAGMCNGQRATSLYQRQSRCNADASEVREYANIKIFCHNERWHWLSVNDTGKPSLVGDRKISCSVEALGQGTALLSWTIGGSIGGVFVIFFAIAACCYVRAKRKARNDPRTTEKETSLGVLPSSQRVVAPKSWHWPENASKRALVSADAPSRDVTGPNDRAEFGTRSHEDKSATVDATTFSGKSSKKK</sequence>
<dbReference type="Proteomes" id="UP000005239">
    <property type="component" value="Unassembled WGS sequence"/>
</dbReference>
<feature type="region of interest" description="Disordered" evidence="1">
    <location>
        <begin position="512"/>
        <end position="559"/>
    </location>
</feature>
<feature type="transmembrane region" description="Helical" evidence="2">
    <location>
        <begin position="434"/>
        <end position="461"/>
    </location>
</feature>
<feature type="compositionally biased region" description="Basic and acidic residues" evidence="1">
    <location>
        <begin position="903"/>
        <end position="917"/>
    </location>
</feature>
<dbReference type="AlphaFoldDB" id="A0A2A6BLQ2"/>
<protein>
    <submittedName>
        <fullName evidence="3">Uncharacterized protein</fullName>
    </submittedName>
</protein>
<gene>
    <name evidence="3" type="primary">WBGene00098173</name>
</gene>
<dbReference type="EnsemblMetazoa" id="PPA08619.1">
    <property type="protein sequence ID" value="PPA08619.1"/>
    <property type="gene ID" value="WBGene00098173"/>
</dbReference>
<reference evidence="4" key="1">
    <citation type="journal article" date="2008" name="Nat. Genet.">
        <title>The Pristionchus pacificus genome provides a unique perspective on nematode lifestyle and parasitism.</title>
        <authorList>
            <person name="Dieterich C."/>
            <person name="Clifton S.W."/>
            <person name="Schuster L.N."/>
            <person name="Chinwalla A."/>
            <person name="Delehaunty K."/>
            <person name="Dinkelacker I."/>
            <person name="Fulton L."/>
            <person name="Fulton R."/>
            <person name="Godfrey J."/>
            <person name="Minx P."/>
            <person name="Mitreva M."/>
            <person name="Roeseler W."/>
            <person name="Tian H."/>
            <person name="Witte H."/>
            <person name="Yang S.P."/>
            <person name="Wilson R.K."/>
            <person name="Sommer R.J."/>
        </authorList>
    </citation>
    <scope>NUCLEOTIDE SEQUENCE [LARGE SCALE GENOMIC DNA]</scope>
    <source>
        <strain evidence="4">PS312</strain>
    </source>
</reference>
<feature type="region of interest" description="Disordered" evidence="1">
    <location>
        <begin position="883"/>
        <end position="932"/>
    </location>
</feature>
<keyword evidence="4" id="KW-1185">Reference proteome</keyword>
<name>A0A2A6BLQ2_PRIPA</name>
<feature type="compositionally biased region" description="Polar residues" evidence="1">
    <location>
        <begin position="512"/>
        <end position="521"/>
    </location>
</feature>
<keyword evidence="2" id="KW-0812">Transmembrane</keyword>
<accession>A0A2A6BLQ2</accession>
<evidence type="ECO:0000256" key="2">
    <source>
        <dbReference type="SAM" id="Phobius"/>
    </source>
</evidence>
<evidence type="ECO:0000256" key="1">
    <source>
        <dbReference type="SAM" id="MobiDB-lite"/>
    </source>
</evidence>
<feature type="transmembrane region" description="Helical" evidence="2">
    <location>
        <begin position="818"/>
        <end position="845"/>
    </location>
</feature>
<evidence type="ECO:0000313" key="4">
    <source>
        <dbReference type="Proteomes" id="UP000005239"/>
    </source>
</evidence>
<proteinExistence type="predicted"/>
<accession>A0A8R1U8I6</accession>
<evidence type="ECO:0000313" key="3">
    <source>
        <dbReference type="EnsemblMetazoa" id="PPA08619.1"/>
    </source>
</evidence>
<feature type="compositionally biased region" description="Polar residues" evidence="1">
    <location>
        <begin position="241"/>
        <end position="260"/>
    </location>
</feature>